<dbReference type="EMBL" id="LCQW01000006">
    <property type="protein sequence ID" value="KKW24586.1"/>
    <property type="molecule type" value="Genomic_DNA"/>
</dbReference>
<protein>
    <recommendedName>
        <fullName evidence="4">Glycosyltransferase RgtA/B/C/D-like domain-containing protein</fullName>
    </recommendedName>
</protein>
<reference evidence="2 3" key="1">
    <citation type="journal article" date="2015" name="Nature">
        <title>rRNA introns, odd ribosomes, and small enigmatic genomes across a large radiation of phyla.</title>
        <authorList>
            <person name="Brown C.T."/>
            <person name="Hug L.A."/>
            <person name="Thomas B.C."/>
            <person name="Sharon I."/>
            <person name="Castelle C.J."/>
            <person name="Singh A."/>
            <person name="Wilkins M.J."/>
            <person name="Williams K.H."/>
            <person name="Banfield J.F."/>
        </authorList>
    </citation>
    <scope>NUCLEOTIDE SEQUENCE [LARGE SCALE GENOMIC DNA]</scope>
</reference>
<keyword evidence="1" id="KW-0472">Membrane</keyword>
<evidence type="ECO:0000313" key="2">
    <source>
        <dbReference type="EMBL" id="KKW24586.1"/>
    </source>
</evidence>
<feature type="transmembrane region" description="Helical" evidence="1">
    <location>
        <begin position="339"/>
        <end position="357"/>
    </location>
</feature>
<name>A0A0G1X0R4_9BACT</name>
<keyword evidence="1" id="KW-1133">Transmembrane helix</keyword>
<feature type="transmembrane region" description="Helical" evidence="1">
    <location>
        <begin position="276"/>
        <end position="294"/>
    </location>
</feature>
<evidence type="ECO:0000256" key="1">
    <source>
        <dbReference type="SAM" id="Phobius"/>
    </source>
</evidence>
<evidence type="ECO:0008006" key="4">
    <source>
        <dbReference type="Google" id="ProtNLM"/>
    </source>
</evidence>
<feature type="transmembrane region" description="Helical" evidence="1">
    <location>
        <begin position="223"/>
        <end position="242"/>
    </location>
</feature>
<sequence>MDTAAAGESKMDRAWLPLCLGVIFLLSLIPLVHLLYAGAGIQGIAAPAYLDEYYSPLIREVVDGNPFVGNPWFFEHRDDISPRPILPYWISALPLLAGLPLALAVAMNFSLWSLTFGLILYFFFRRFGLPPAWSGLGAIYIYIQTYTFLLRPVSMQLVYPAFLLLILVFSQWWKQPEDRYRSAFLGLTAALTFYMYGFLYQISVVFLGLVFIFLLYQRDWKRVVHALIVGAWTGVLIIPFIITTLAEVNDPHYLEAMMRTGLVFTHSLNVLGARQAVAAITFISSVYLASRWIFRTHEYGKTSSMVQFLLLGPAIVIVSLSNVITGMDAETSNHMARFFNLWLILSSIVIAYALFTARRQISQLTVPKKIMLSIFVIFVLYLNNAFPLTPLTASFLMGNERAAIQEDNAMLPALQWLDAQSLQPHVVWIDPHNSRLNSILPIYTKHYELLGNDGVMQLVSSDEVEERYLVASATTDVTEKSIAADIWLWGFGGYAIDTPNTKNREVHQCTLLHLYLLGISCGQSTDASKLYAPLVASMYARYTRDIQPHLGEELKKFHVTYIIKDTQTDTQFHPERLKNVQQVYSDGRYLIYKVI</sequence>
<feature type="transmembrane region" description="Helical" evidence="1">
    <location>
        <begin position="86"/>
        <end position="112"/>
    </location>
</feature>
<feature type="transmembrane region" description="Helical" evidence="1">
    <location>
        <begin position="132"/>
        <end position="150"/>
    </location>
</feature>
<feature type="transmembrane region" description="Helical" evidence="1">
    <location>
        <begin position="306"/>
        <end position="327"/>
    </location>
</feature>
<feature type="transmembrane region" description="Helical" evidence="1">
    <location>
        <begin position="193"/>
        <end position="216"/>
    </location>
</feature>
<proteinExistence type="predicted"/>
<dbReference type="AlphaFoldDB" id="A0A0G1X0R4"/>
<gene>
    <name evidence="2" type="ORF">UY67_C0006G0041</name>
</gene>
<feature type="transmembrane region" description="Helical" evidence="1">
    <location>
        <begin position="369"/>
        <end position="386"/>
    </location>
</feature>
<accession>A0A0G1X0R4</accession>
<organism evidence="2 3">
    <name type="scientific">Candidatus Kaiserbacteria bacterium GW2011_GWA2_52_12</name>
    <dbReference type="NCBI Taxonomy" id="1618671"/>
    <lineage>
        <taxon>Bacteria</taxon>
        <taxon>Candidatus Kaiseribacteriota</taxon>
    </lineage>
</organism>
<feature type="transmembrane region" description="Helical" evidence="1">
    <location>
        <begin position="15"/>
        <end position="36"/>
    </location>
</feature>
<comment type="caution">
    <text evidence="2">The sequence shown here is derived from an EMBL/GenBank/DDBJ whole genome shotgun (WGS) entry which is preliminary data.</text>
</comment>
<evidence type="ECO:0000313" key="3">
    <source>
        <dbReference type="Proteomes" id="UP000034273"/>
    </source>
</evidence>
<dbReference type="Proteomes" id="UP000034273">
    <property type="component" value="Unassembled WGS sequence"/>
</dbReference>
<dbReference type="STRING" id="1618671.UY67_C0006G0041"/>
<feature type="transmembrane region" description="Helical" evidence="1">
    <location>
        <begin position="157"/>
        <end position="173"/>
    </location>
</feature>
<keyword evidence="1" id="KW-0812">Transmembrane</keyword>